<gene>
    <name evidence="4" type="ORF">IOD40_11510</name>
</gene>
<keyword evidence="1" id="KW-0175">Coiled coil</keyword>
<evidence type="ECO:0000313" key="5">
    <source>
        <dbReference type="Proteomes" id="UP000601789"/>
    </source>
</evidence>
<name>A0ABS0SDB2_9HYPH</name>
<keyword evidence="5" id="KW-1185">Reference proteome</keyword>
<dbReference type="Pfam" id="PF08495">
    <property type="entry name" value="FIST"/>
    <property type="match status" value="1"/>
</dbReference>
<evidence type="ECO:0000259" key="3">
    <source>
        <dbReference type="SMART" id="SM01204"/>
    </source>
</evidence>
<dbReference type="EMBL" id="JADGMQ010000007">
    <property type="protein sequence ID" value="MBI1621290.1"/>
    <property type="molecule type" value="Genomic_DNA"/>
</dbReference>
<evidence type="ECO:0000256" key="1">
    <source>
        <dbReference type="SAM" id="Coils"/>
    </source>
</evidence>
<proteinExistence type="predicted"/>
<dbReference type="PANTHER" id="PTHR40252">
    <property type="entry name" value="BLR0328 PROTEIN"/>
    <property type="match status" value="1"/>
</dbReference>
<evidence type="ECO:0000259" key="2">
    <source>
        <dbReference type="SMART" id="SM00897"/>
    </source>
</evidence>
<feature type="coiled-coil region" evidence="1">
    <location>
        <begin position="309"/>
        <end position="336"/>
    </location>
</feature>
<dbReference type="Proteomes" id="UP000601789">
    <property type="component" value="Unassembled WGS sequence"/>
</dbReference>
<reference evidence="4 5" key="1">
    <citation type="submission" date="2020-10" db="EMBL/GenBank/DDBJ databases">
        <title>Aquamicrobium zhengzhouensis sp. nov., a exopolysaccharide producing bacterium isolated from farmland soil.</title>
        <authorList>
            <person name="Wang X."/>
        </authorList>
    </citation>
    <scope>NUCLEOTIDE SEQUENCE [LARGE SCALE GENOMIC DNA]</scope>
    <source>
        <strain evidence="5">cd-1</strain>
    </source>
</reference>
<protein>
    <submittedName>
        <fullName evidence="4">FIST C-terminal domain-containing protein</fullName>
    </submittedName>
</protein>
<dbReference type="SMART" id="SM01204">
    <property type="entry name" value="FIST_C"/>
    <property type="match status" value="1"/>
</dbReference>
<evidence type="ECO:0000313" key="4">
    <source>
        <dbReference type="EMBL" id="MBI1621290.1"/>
    </source>
</evidence>
<dbReference type="InterPro" id="IPR019494">
    <property type="entry name" value="FIST_C"/>
</dbReference>
<comment type="caution">
    <text evidence="4">The sequence shown here is derived from an EMBL/GenBank/DDBJ whole genome shotgun (WGS) entry which is preliminary data.</text>
</comment>
<feature type="domain" description="FIST" evidence="2">
    <location>
        <begin position="47"/>
        <end position="247"/>
    </location>
</feature>
<dbReference type="PANTHER" id="PTHR40252:SF2">
    <property type="entry name" value="BLR0328 PROTEIN"/>
    <property type="match status" value="1"/>
</dbReference>
<feature type="domain" description="FIST C-domain" evidence="3">
    <location>
        <begin position="248"/>
        <end position="378"/>
    </location>
</feature>
<sequence length="393" mass="42794">MLKVTGMSDADEGTATRPAVLARGWSAASEPSQILKDLMSGIAGCDNPSLLAVFVSSHLPADEIVKPLAAAYPNAILVGCTTAGSLAPELYHAEGAVLIAFDSEEFSFETCLLTDLHEFSAVDAREAIENAYLQLLRKSEPEQENFFAMLLLDGLARREEQVAASAYTALEEVPIFGASAGDNLNFDATQIFYRGAVLEGAALVAIGASRRRIEVFKIEHFRPTARRVVVTSADPELRVVQTLDAEPAAEEYARLIGIPVSELTPEVYAGHPLLVRIGGDYHIRAVQKVDAQGALHFYCAIDTGSVLTLAEPEDMRDNLIENMDRLNERLGGLEGVVCFDCILRRLEAERRGIKPDLLDIFDRYGMVGFSTYGEQFQFLHLSQTLTGLAIGRA</sequence>
<organism evidence="4 5">
    <name type="scientific">Aquamicrobium zhengzhouense</name>
    <dbReference type="NCBI Taxonomy" id="2781738"/>
    <lineage>
        <taxon>Bacteria</taxon>
        <taxon>Pseudomonadati</taxon>
        <taxon>Pseudomonadota</taxon>
        <taxon>Alphaproteobacteria</taxon>
        <taxon>Hyphomicrobiales</taxon>
        <taxon>Phyllobacteriaceae</taxon>
        <taxon>Aquamicrobium</taxon>
    </lineage>
</organism>
<dbReference type="Pfam" id="PF10442">
    <property type="entry name" value="FIST_C"/>
    <property type="match status" value="1"/>
</dbReference>
<accession>A0ABS0SDB2</accession>
<dbReference type="SMART" id="SM00897">
    <property type="entry name" value="FIST"/>
    <property type="match status" value="1"/>
</dbReference>
<dbReference type="InterPro" id="IPR013702">
    <property type="entry name" value="FIST_domain_N"/>
</dbReference>